<keyword evidence="2" id="KW-1185">Reference proteome</keyword>
<protein>
    <submittedName>
        <fullName evidence="1">Uncharacterized protein</fullName>
    </submittedName>
</protein>
<evidence type="ECO:0000313" key="2">
    <source>
        <dbReference type="Proteomes" id="UP001501666"/>
    </source>
</evidence>
<dbReference type="InterPro" id="IPR045592">
    <property type="entry name" value="DUF6461"/>
</dbReference>
<organism evidence="1 2">
    <name type="scientific">Nonomuraea recticatena</name>
    <dbReference type="NCBI Taxonomy" id="46178"/>
    <lineage>
        <taxon>Bacteria</taxon>
        <taxon>Bacillati</taxon>
        <taxon>Actinomycetota</taxon>
        <taxon>Actinomycetes</taxon>
        <taxon>Streptosporangiales</taxon>
        <taxon>Streptosporangiaceae</taxon>
        <taxon>Nonomuraea</taxon>
    </lineage>
</organism>
<evidence type="ECO:0000313" key="1">
    <source>
        <dbReference type="EMBL" id="GAA2680346.1"/>
    </source>
</evidence>
<dbReference type="Pfam" id="PF20062">
    <property type="entry name" value="DUF6461"/>
    <property type="match status" value="1"/>
</dbReference>
<dbReference type="EMBL" id="BAAATE010000021">
    <property type="protein sequence ID" value="GAA2680346.1"/>
    <property type="molecule type" value="Genomic_DNA"/>
</dbReference>
<gene>
    <name evidence="1" type="ORF">GCM10010412_064500</name>
</gene>
<sequence>MSRLPSRGVWTVIQPVTATPTLAELLERMGLRESDLEPARPVDLKGVLDGGMFIGRSGSSYVVLEPNGYQTSLPEVLLRLSVGARVCSVSWGVTTPGDLSYAVYGRLLTSVPIHSPEWRSGLQPRALDQDLAVLEQVTTSIRDGHLTYPAHAVAHEAGARAVRQAITDVLARHDLLDSPGVRPALDLLASGQAAAQPPGLEGPGSLTNQLQEEFEARRFEVAPHDDPRLRRWQAAMALARAFSRFRDDVLDPLGSVYLAAGDEWPHIRTTLLRLLNS</sequence>
<accession>A0ABP6EZD8</accession>
<reference evidence="2" key="1">
    <citation type="journal article" date="2019" name="Int. J. Syst. Evol. Microbiol.">
        <title>The Global Catalogue of Microorganisms (GCM) 10K type strain sequencing project: providing services to taxonomists for standard genome sequencing and annotation.</title>
        <authorList>
            <consortium name="The Broad Institute Genomics Platform"/>
            <consortium name="The Broad Institute Genome Sequencing Center for Infectious Disease"/>
            <person name="Wu L."/>
            <person name="Ma J."/>
        </authorList>
    </citation>
    <scope>NUCLEOTIDE SEQUENCE [LARGE SCALE GENOMIC DNA]</scope>
    <source>
        <strain evidence="2">JCM 6835</strain>
    </source>
</reference>
<name>A0ABP6EZD8_9ACTN</name>
<proteinExistence type="predicted"/>
<comment type="caution">
    <text evidence="1">The sequence shown here is derived from an EMBL/GenBank/DDBJ whole genome shotgun (WGS) entry which is preliminary data.</text>
</comment>
<dbReference type="Proteomes" id="UP001501666">
    <property type="component" value="Unassembled WGS sequence"/>
</dbReference>